<organism evidence="3 4">
    <name type="scientific">Hydrogenophaga pseudoflava</name>
    <name type="common">Pseudomonas carboxydoflava</name>
    <dbReference type="NCBI Taxonomy" id="47421"/>
    <lineage>
        <taxon>Bacteria</taxon>
        <taxon>Pseudomonadati</taxon>
        <taxon>Pseudomonadota</taxon>
        <taxon>Betaproteobacteria</taxon>
        <taxon>Burkholderiales</taxon>
        <taxon>Comamonadaceae</taxon>
        <taxon>Hydrogenophaga</taxon>
    </lineage>
</organism>
<dbReference type="Proteomes" id="UP000293912">
    <property type="component" value="Chromosome"/>
</dbReference>
<dbReference type="EMBL" id="CP037867">
    <property type="protein sequence ID" value="QBM26351.1"/>
    <property type="molecule type" value="Genomic_DNA"/>
</dbReference>
<gene>
    <name evidence="3" type="ORF">HPF_01580</name>
</gene>
<keyword evidence="2" id="KW-0732">Signal</keyword>
<sequence precursor="true">MIRSVPIAATACSHCLTSAGLLLLALMPPLAMAQEKNSGGIYSCVDSKGRRLTSDRPIVDCLDREQKELGASGTVRRVVPPSYTAEERARLEEQRRAEELERSRIAEERRRERALLIRYPNQAMHDKERAEALKQIDEVIEAVKKRVTELGRQRQEIDQELEFYQGDPKKAPPWLQRKLEDNAQQVQVQNRFLSDQNLEKQRINARFDEELAKLRTLWVKR</sequence>
<name>A0A4P6WYB0_HYDPS</name>
<accession>A0A4P6WYB0</accession>
<evidence type="ECO:0000313" key="3">
    <source>
        <dbReference type="EMBL" id="QBM26351.1"/>
    </source>
</evidence>
<protein>
    <recommendedName>
        <fullName evidence="5">DUF4124 domain-containing protein</fullName>
    </recommendedName>
</protein>
<feature type="signal peptide" evidence="2">
    <location>
        <begin position="1"/>
        <end position="33"/>
    </location>
</feature>
<feature type="coiled-coil region" evidence="1">
    <location>
        <begin position="83"/>
        <end position="196"/>
    </location>
</feature>
<feature type="chain" id="PRO_5020389645" description="DUF4124 domain-containing protein" evidence="2">
    <location>
        <begin position="34"/>
        <end position="221"/>
    </location>
</feature>
<evidence type="ECO:0000256" key="1">
    <source>
        <dbReference type="SAM" id="Coils"/>
    </source>
</evidence>
<dbReference type="AlphaFoldDB" id="A0A4P6WYB0"/>
<reference evidence="3 4" key="1">
    <citation type="submission" date="2019-03" db="EMBL/GenBank/DDBJ databases">
        <authorList>
            <person name="Sebastian G."/>
            <person name="Baumann P."/>
            <person name="Ruckert C."/>
            <person name="Kalinowski J."/>
            <person name="Nebel B."/>
            <person name="Takors R."/>
            <person name="Blombach B."/>
        </authorList>
    </citation>
    <scope>NUCLEOTIDE SEQUENCE [LARGE SCALE GENOMIC DNA]</scope>
    <source>
        <strain evidence="3 4">DSM 1084</strain>
    </source>
</reference>
<proteinExistence type="predicted"/>
<evidence type="ECO:0008006" key="5">
    <source>
        <dbReference type="Google" id="ProtNLM"/>
    </source>
</evidence>
<keyword evidence="4" id="KW-1185">Reference proteome</keyword>
<dbReference type="KEGG" id="hpse:HPF_01580"/>
<keyword evidence="1" id="KW-0175">Coiled coil</keyword>
<evidence type="ECO:0000313" key="4">
    <source>
        <dbReference type="Proteomes" id="UP000293912"/>
    </source>
</evidence>
<dbReference type="RefSeq" id="WP_133155561.1">
    <property type="nucleotide sequence ID" value="NZ_CP037867.1"/>
</dbReference>
<evidence type="ECO:0000256" key="2">
    <source>
        <dbReference type="SAM" id="SignalP"/>
    </source>
</evidence>